<feature type="region of interest" description="Disordered" evidence="1">
    <location>
        <begin position="1"/>
        <end position="26"/>
    </location>
</feature>
<evidence type="ECO:0000313" key="5">
    <source>
        <dbReference type="Proteomes" id="UP001500784"/>
    </source>
</evidence>
<dbReference type="InterPro" id="IPR030395">
    <property type="entry name" value="GP_PDE_dom"/>
</dbReference>
<dbReference type="EMBL" id="BAAALV010000001">
    <property type="protein sequence ID" value="GAA1901318.1"/>
    <property type="molecule type" value="Genomic_DNA"/>
</dbReference>
<evidence type="ECO:0000259" key="3">
    <source>
        <dbReference type="PROSITE" id="PS51704"/>
    </source>
</evidence>
<evidence type="ECO:0000256" key="2">
    <source>
        <dbReference type="SAM" id="Phobius"/>
    </source>
</evidence>
<dbReference type="PROSITE" id="PS51704">
    <property type="entry name" value="GP_PDE"/>
    <property type="match status" value="1"/>
</dbReference>
<keyword evidence="2" id="KW-0472">Membrane</keyword>
<keyword evidence="2" id="KW-0812">Transmembrane</keyword>
<accession>A0ABN2NSN7</accession>
<dbReference type="SUPFAM" id="SSF51695">
    <property type="entry name" value="PLC-like phosphodiesterases"/>
    <property type="match status" value="1"/>
</dbReference>
<keyword evidence="5" id="KW-1185">Reference proteome</keyword>
<dbReference type="InterPro" id="IPR018476">
    <property type="entry name" value="GlyceroP-diester-Pdiesterase_M"/>
</dbReference>
<feature type="transmembrane region" description="Helical" evidence="2">
    <location>
        <begin position="58"/>
        <end position="76"/>
    </location>
</feature>
<protein>
    <submittedName>
        <fullName evidence="4">Glycerophosphodiester phosphodiesterase</fullName>
    </submittedName>
</protein>
<feature type="transmembrane region" description="Helical" evidence="2">
    <location>
        <begin position="208"/>
        <end position="232"/>
    </location>
</feature>
<evidence type="ECO:0000256" key="1">
    <source>
        <dbReference type="SAM" id="MobiDB-lite"/>
    </source>
</evidence>
<keyword evidence="2" id="KW-1133">Transmembrane helix</keyword>
<feature type="transmembrane region" description="Helical" evidence="2">
    <location>
        <begin position="253"/>
        <end position="278"/>
    </location>
</feature>
<dbReference type="InterPro" id="IPR017946">
    <property type="entry name" value="PLC-like_Pdiesterase_TIM-brl"/>
</dbReference>
<feature type="domain" description="GP-PDE" evidence="3">
    <location>
        <begin position="398"/>
        <end position="627"/>
    </location>
</feature>
<dbReference type="Pfam" id="PF10110">
    <property type="entry name" value="GPDPase_memb"/>
    <property type="match status" value="1"/>
</dbReference>
<reference evidence="4 5" key="1">
    <citation type="journal article" date="2019" name="Int. J. Syst. Evol. Microbiol.">
        <title>The Global Catalogue of Microorganisms (GCM) 10K type strain sequencing project: providing services to taxonomists for standard genome sequencing and annotation.</title>
        <authorList>
            <consortium name="The Broad Institute Genomics Platform"/>
            <consortium name="The Broad Institute Genome Sequencing Center for Infectious Disease"/>
            <person name="Wu L."/>
            <person name="Ma J."/>
        </authorList>
    </citation>
    <scope>NUCLEOTIDE SEQUENCE [LARGE SCALE GENOMIC DNA]</scope>
    <source>
        <strain evidence="4 5">JCM 13316</strain>
    </source>
</reference>
<evidence type="ECO:0000313" key="4">
    <source>
        <dbReference type="EMBL" id="GAA1901318.1"/>
    </source>
</evidence>
<dbReference type="Gene3D" id="3.20.20.190">
    <property type="entry name" value="Phosphatidylinositol (PI) phosphodiesterase"/>
    <property type="match status" value="1"/>
</dbReference>
<dbReference type="Proteomes" id="UP001500784">
    <property type="component" value="Unassembled WGS sequence"/>
</dbReference>
<dbReference type="PANTHER" id="PTHR46211">
    <property type="entry name" value="GLYCEROPHOSPHORYL DIESTER PHOSPHODIESTERASE"/>
    <property type="match status" value="1"/>
</dbReference>
<proteinExistence type="predicted"/>
<feature type="compositionally biased region" description="Basic and acidic residues" evidence="1">
    <location>
        <begin position="1"/>
        <end position="10"/>
    </location>
</feature>
<comment type="caution">
    <text evidence="4">The sequence shown here is derived from an EMBL/GenBank/DDBJ whole genome shotgun (WGS) entry which is preliminary data.</text>
</comment>
<organism evidence="4 5">
    <name type="scientific">Arthrobacter gandavensis</name>
    <dbReference type="NCBI Taxonomy" id="169960"/>
    <lineage>
        <taxon>Bacteria</taxon>
        <taxon>Bacillati</taxon>
        <taxon>Actinomycetota</taxon>
        <taxon>Actinomycetes</taxon>
        <taxon>Micrococcales</taxon>
        <taxon>Micrococcaceae</taxon>
        <taxon>Arthrobacter</taxon>
    </lineage>
</organism>
<feature type="transmembrane region" description="Helical" evidence="2">
    <location>
        <begin position="290"/>
        <end position="322"/>
    </location>
</feature>
<gene>
    <name evidence="4" type="ORF">GCM10009688_01000</name>
</gene>
<sequence>MPKGAHRTDLPAEAASSGVKSKPSGRQPLPAGLAFRSLLPGLLRAGRDLLKEGGWRLLAVYAVSQAIPLALVSPLIHWMFTQALASAGFHAVTSAGIATMLSSGVSLAWIAGLCVLALLTVSLQLSVLAVAAAQVRSGASLRPSALAARLLPVIRRLALPGFLPLGAYLFLVVPLTQAGFFSVLTHSIAIPNFVSGELLKSTQGTLVYVSFLVVAGTAALRYSLAVPLFAVGGVAGGKAMRLSWRATGRTTPALLVAGAVGVAAGMLAGAGLVVLTLLPTLAADLFFPRAAAGVAAFALGAAQVAGVAIAGGLVLFVAGMLLELMDRSIPLLPSDVQPGTRKISQVSTAPPAEVRPSVARRRRRRTAAAVAGAAVVPALILGVINLPVMEGLRDVPRTLVLGHRGFSGGGVENTISGLNAAAAAGSDLVEMDVMQTADGEFAAMHDASLQRLAGRQDAVGDLTLAELTSITVHDQFGHADSIPSLRDYVLAAQEAGQPLLIELKLHGGETEDYVERLVAELESLDALQENIYHSLSQEKAEELKLLRPELYVGLTLAVAGVASPQTTADFIVVEEASYTAAVRESAWADGKEVYVWTVNGGDAIRSMLRDNVDGIITDHPDVALRDRNSMGTDEFMSSKLYDAVMRFVVIF</sequence>
<feature type="transmembrane region" description="Helical" evidence="2">
    <location>
        <begin position="367"/>
        <end position="388"/>
    </location>
</feature>
<feature type="transmembrane region" description="Helical" evidence="2">
    <location>
        <begin position="107"/>
        <end position="133"/>
    </location>
</feature>
<name>A0ABN2NSN7_9MICC</name>
<dbReference type="Pfam" id="PF03009">
    <property type="entry name" value="GDPD"/>
    <property type="match status" value="1"/>
</dbReference>
<feature type="transmembrane region" description="Helical" evidence="2">
    <location>
        <begin position="165"/>
        <end position="188"/>
    </location>
</feature>
<dbReference type="PANTHER" id="PTHR46211:SF8">
    <property type="entry name" value="PHOSPHODIESTERASE"/>
    <property type="match status" value="1"/>
</dbReference>